<feature type="transmembrane region" description="Helical" evidence="6">
    <location>
        <begin position="364"/>
        <end position="383"/>
    </location>
</feature>
<feature type="domain" description="Major facilitator superfamily (MFS) profile" evidence="7">
    <location>
        <begin position="10"/>
        <end position="387"/>
    </location>
</feature>
<dbReference type="PANTHER" id="PTHR23531:SF2">
    <property type="entry name" value="PERMEASE"/>
    <property type="match status" value="1"/>
</dbReference>
<feature type="transmembrane region" description="Helical" evidence="6">
    <location>
        <begin position="297"/>
        <end position="317"/>
    </location>
</feature>
<evidence type="ECO:0000313" key="9">
    <source>
        <dbReference type="Proteomes" id="UP000277803"/>
    </source>
</evidence>
<accession>A0A3A6W5S2</accession>
<dbReference type="PROSITE" id="PS50850">
    <property type="entry name" value="MFS"/>
    <property type="match status" value="1"/>
</dbReference>
<evidence type="ECO:0000256" key="1">
    <source>
        <dbReference type="ARBA" id="ARBA00004651"/>
    </source>
</evidence>
<feature type="transmembrane region" description="Helical" evidence="6">
    <location>
        <begin position="47"/>
        <end position="65"/>
    </location>
</feature>
<comment type="caution">
    <text evidence="8">The sequence shown here is derived from an EMBL/GenBank/DDBJ whole genome shotgun (WGS) entry which is preliminary data.</text>
</comment>
<evidence type="ECO:0000313" key="8">
    <source>
        <dbReference type="EMBL" id="RJY51059.1"/>
    </source>
</evidence>
<feature type="transmembrane region" description="Helical" evidence="6">
    <location>
        <begin position="77"/>
        <end position="95"/>
    </location>
</feature>
<feature type="transmembrane region" description="Helical" evidence="6">
    <location>
        <begin position="274"/>
        <end position="291"/>
    </location>
</feature>
<dbReference type="PANTHER" id="PTHR23531">
    <property type="entry name" value="QUINOLENE RESISTANCE PROTEIN NORA"/>
    <property type="match status" value="1"/>
</dbReference>
<dbReference type="CDD" id="cd17489">
    <property type="entry name" value="MFS_YfcJ_like"/>
    <property type="match status" value="1"/>
</dbReference>
<feature type="transmembrane region" description="Helical" evidence="6">
    <location>
        <begin position="214"/>
        <end position="234"/>
    </location>
</feature>
<evidence type="ECO:0000259" key="7">
    <source>
        <dbReference type="PROSITE" id="PS50850"/>
    </source>
</evidence>
<feature type="transmembrane region" description="Helical" evidence="6">
    <location>
        <begin position="12"/>
        <end position="35"/>
    </location>
</feature>
<dbReference type="AlphaFoldDB" id="A0A3A6W5S2"/>
<keyword evidence="5 6" id="KW-0472">Membrane</keyword>
<dbReference type="GO" id="GO:0005886">
    <property type="term" value="C:plasma membrane"/>
    <property type="evidence" value="ECO:0007669"/>
    <property type="project" value="UniProtKB-SubCell"/>
</dbReference>
<dbReference type="InterPro" id="IPR020846">
    <property type="entry name" value="MFS_dom"/>
</dbReference>
<protein>
    <submittedName>
        <fullName evidence="8">MFS transporter</fullName>
    </submittedName>
</protein>
<dbReference type="GO" id="GO:0022857">
    <property type="term" value="F:transmembrane transporter activity"/>
    <property type="evidence" value="ECO:0007669"/>
    <property type="project" value="InterPro"/>
</dbReference>
<feature type="transmembrane region" description="Helical" evidence="6">
    <location>
        <begin position="107"/>
        <end position="127"/>
    </location>
</feature>
<dbReference type="InterPro" id="IPR011701">
    <property type="entry name" value="MFS"/>
</dbReference>
<feature type="transmembrane region" description="Helical" evidence="6">
    <location>
        <begin position="139"/>
        <end position="158"/>
    </location>
</feature>
<proteinExistence type="predicted"/>
<feature type="transmembrane region" description="Helical" evidence="6">
    <location>
        <begin position="337"/>
        <end position="358"/>
    </location>
</feature>
<keyword evidence="4 6" id="KW-1133">Transmembrane helix</keyword>
<dbReference type="SUPFAM" id="SSF103473">
    <property type="entry name" value="MFS general substrate transporter"/>
    <property type="match status" value="1"/>
</dbReference>
<feature type="transmembrane region" description="Helical" evidence="6">
    <location>
        <begin position="240"/>
        <end position="262"/>
    </location>
</feature>
<dbReference type="EMBL" id="QXZZ01000012">
    <property type="protein sequence ID" value="RJY51059.1"/>
    <property type="molecule type" value="Genomic_DNA"/>
</dbReference>
<dbReference type="InterPro" id="IPR036259">
    <property type="entry name" value="MFS_trans_sf"/>
</dbReference>
<dbReference type="Gene3D" id="1.20.1250.20">
    <property type="entry name" value="MFS general substrate transporter like domains"/>
    <property type="match status" value="1"/>
</dbReference>
<dbReference type="Proteomes" id="UP000277803">
    <property type="component" value="Unassembled WGS sequence"/>
</dbReference>
<comment type="subcellular location">
    <subcellularLocation>
        <location evidence="1">Cell membrane</location>
        <topology evidence="1">Multi-pass membrane protein</topology>
    </subcellularLocation>
</comment>
<gene>
    <name evidence="8" type="ORF">D2965_01785</name>
</gene>
<evidence type="ECO:0000256" key="3">
    <source>
        <dbReference type="ARBA" id="ARBA00022692"/>
    </source>
</evidence>
<sequence length="391" mass="41798">MSSERLWSPAFINYGVSSGIFYMTQYVLVAALPIILTAELGGTALDAGLAMTYFQIGTILCRPFAGRLIDGLDKRIILLISSVLFFIIMGLFNLTTSLQTIFVLRGLHGAIFALGTTVMAALAVVVLPASRKGEGINMFAVFSNIAMVLGPAVGLYALQVYGSSALYIFLTIMTALAFILSNVIRLPKELAKPKQKSSKGWSISQFIEKRSLPWALMGLFIGFTYSGVLVFIPIELNSMGAGVWGSVFFALFALMIIISRPLVGKVYARYGSRFVIYPGVGLFIVGLAILGVVSTPVGIICTAPLLGLGYGAAQPAFQALAVQSAPIERAGVSTATYFLALDIAVGAGSVILALIANALGYQSLYQITSLIMIIALALYHFVIRKHSYIAE</sequence>
<dbReference type="RefSeq" id="WP_009661469.1">
    <property type="nucleotide sequence ID" value="NZ_DBFOUP010000106.1"/>
</dbReference>
<keyword evidence="3 6" id="KW-0812">Transmembrane</keyword>
<feature type="transmembrane region" description="Helical" evidence="6">
    <location>
        <begin position="164"/>
        <end position="184"/>
    </location>
</feature>
<reference evidence="8 9" key="1">
    <citation type="submission" date="2018-09" db="EMBL/GenBank/DDBJ databases">
        <title>Genome sequence of Veillonella atypica isolated from periodontal Korean patients.</title>
        <authorList>
            <person name="Lee J.-H."/>
            <person name="Moon J.-H."/>
            <person name="Shin S.-Y."/>
        </authorList>
    </citation>
    <scope>NUCLEOTIDE SEQUENCE [LARGE SCALE GENOMIC DNA]</scope>
    <source>
        <strain evidence="8 9">KHUD_V1</strain>
    </source>
</reference>
<dbReference type="InterPro" id="IPR052714">
    <property type="entry name" value="MFS_Exporter"/>
</dbReference>
<evidence type="ECO:0000256" key="5">
    <source>
        <dbReference type="ARBA" id="ARBA00023136"/>
    </source>
</evidence>
<evidence type="ECO:0000256" key="4">
    <source>
        <dbReference type="ARBA" id="ARBA00022989"/>
    </source>
</evidence>
<dbReference type="Pfam" id="PF07690">
    <property type="entry name" value="MFS_1"/>
    <property type="match status" value="1"/>
</dbReference>
<keyword evidence="2" id="KW-0813">Transport</keyword>
<organism evidence="8 9">
    <name type="scientific">Veillonella atypica</name>
    <dbReference type="NCBI Taxonomy" id="39777"/>
    <lineage>
        <taxon>Bacteria</taxon>
        <taxon>Bacillati</taxon>
        <taxon>Bacillota</taxon>
        <taxon>Negativicutes</taxon>
        <taxon>Veillonellales</taxon>
        <taxon>Veillonellaceae</taxon>
        <taxon>Veillonella</taxon>
    </lineage>
</organism>
<evidence type="ECO:0000256" key="6">
    <source>
        <dbReference type="SAM" id="Phobius"/>
    </source>
</evidence>
<evidence type="ECO:0000256" key="2">
    <source>
        <dbReference type="ARBA" id="ARBA00022448"/>
    </source>
</evidence>
<name>A0A3A6W5S2_9FIRM</name>